<dbReference type="EMBL" id="JAGGKT010000001">
    <property type="protein sequence ID" value="MBP1930662.1"/>
    <property type="molecule type" value="Genomic_DNA"/>
</dbReference>
<keyword evidence="7 8" id="KW-0131">Cell cycle</keyword>
<name>A0ABS4GK77_9BACL</name>
<proteinExistence type="inferred from homology"/>
<dbReference type="InterPro" id="IPR026580">
    <property type="entry name" value="DivIB"/>
</dbReference>
<keyword evidence="6 8" id="KW-0472">Membrane</keyword>
<dbReference type="Gene3D" id="3.40.50.10960">
    <property type="match status" value="1"/>
</dbReference>
<gene>
    <name evidence="8" type="primary">divIB</name>
    <name evidence="10" type="ORF">J2Z37_000649</name>
</gene>
<dbReference type="HAMAP" id="MF_00912">
    <property type="entry name" value="DivIB"/>
    <property type="match status" value="1"/>
</dbReference>
<dbReference type="PANTHER" id="PTHR37820">
    <property type="entry name" value="CELL DIVISION PROTEIN DIVIB"/>
    <property type="match status" value="1"/>
</dbReference>
<evidence type="ECO:0000256" key="1">
    <source>
        <dbReference type="ARBA" id="ARBA00004370"/>
    </source>
</evidence>
<evidence type="ECO:0000256" key="6">
    <source>
        <dbReference type="ARBA" id="ARBA00023136"/>
    </source>
</evidence>
<feature type="transmembrane region" description="Helical" evidence="8">
    <location>
        <begin position="21"/>
        <end position="40"/>
    </location>
</feature>
<reference evidence="10 11" key="1">
    <citation type="submission" date="2021-03" db="EMBL/GenBank/DDBJ databases">
        <title>Genomic Encyclopedia of Type Strains, Phase IV (KMG-IV): sequencing the most valuable type-strain genomes for metagenomic binning, comparative biology and taxonomic classification.</title>
        <authorList>
            <person name="Goeker M."/>
        </authorList>
    </citation>
    <scope>NUCLEOTIDE SEQUENCE [LARGE SCALE GENOMIC DNA]</scope>
    <source>
        <strain evidence="10 11">DSM 24738</strain>
    </source>
</reference>
<comment type="function">
    <text evidence="8">Cell division protein that may be involved in stabilizing or promoting the assembly of the division complex.</text>
</comment>
<dbReference type="InterPro" id="IPR013685">
    <property type="entry name" value="POTRA_FtsQ_type"/>
</dbReference>
<keyword evidence="5 8" id="KW-1133">Transmembrane helix</keyword>
<evidence type="ECO:0000313" key="10">
    <source>
        <dbReference type="EMBL" id="MBP1930662.1"/>
    </source>
</evidence>
<dbReference type="RefSeq" id="WP_209808739.1">
    <property type="nucleotide sequence ID" value="NZ_JAGGKT010000001.1"/>
</dbReference>
<evidence type="ECO:0000256" key="3">
    <source>
        <dbReference type="ARBA" id="ARBA00022618"/>
    </source>
</evidence>
<dbReference type="GO" id="GO:0051301">
    <property type="term" value="P:cell division"/>
    <property type="evidence" value="ECO:0007669"/>
    <property type="project" value="UniProtKB-KW"/>
</dbReference>
<dbReference type="Proteomes" id="UP001519343">
    <property type="component" value="Unassembled WGS sequence"/>
</dbReference>
<evidence type="ECO:0000313" key="11">
    <source>
        <dbReference type="Proteomes" id="UP001519343"/>
    </source>
</evidence>
<evidence type="ECO:0000256" key="8">
    <source>
        <dbReference type="HAMAP-Rule" id="MF_00912"/>
    </source>
</evidence>
<comment type="caution">
    <text evidence="10">The sequence shown here is derived from an EMBL/GenBank/DDBJ whole genome shotgun (WGS) entry which is preliminary data.</text>
</comment>
<dbReference type="PANTHER" id="PTHR37820:SF1">
    <property type="entry name" value="CELL DIVISION PROTEIN FTSQ"/>
    <property type="match status" value="1"/>
</dbReference>
<dbReference type="InterPro" id="IPR034746">
    <property type="entry name" value="POTRA"/>
</dbReference>
<evidence type="ECO:0000259" key="9">
    <source>
        <dbReference type="PROSITE" id="PS51779"/>
    </source>
</evidence>
<dbReference type="InterPro" id="IPR050487">
    <property type="entry name" value="FtsQ_DivIB"/>
</dbReference>
<feature type="domain" description="POTRA" evidence="9">
    <location>
        <begin position="45"/>
        <end position="113"/>
    </location>
</feature>
<evidence type="ECO:0000256" key="2">
    <source>
        <dbReference type="ARBA" id="ARBA00022475"/>
    </source>
</evidence>
<dbReference type="Gene3D" id="3.10.20.310">
    <property type="entry name" value="membrane protein fhac"/>
    <property type="match status" value="1"/>
</dbReference>
<sequence>MQDMERVPALTKKQRKKKVNRFILWLGWIFLVGLCAVLFFRSPLSKIDSIEVKGNDMVTTSQIIQVSELSKGNSFFTVHHKKIEAALVSLPEIKIATVESHFPGKISIKIEENKRIAYMIGPEGNITPVLENGTQLENRSWNDRFIDKPLIREWEDESMLTKLALELKKVDPSVLSLISEIKPASIEDPLRLVLFMKDGYEVQTSIRNFAKNMNWYPAFVANLMQEGNPKGVIMLFDGKWFIPYENSVGEDEEKVNENS</sequence>
<accession>A0ABS4GK77</accession>
<protein>
    <recommendedName>
        <fullName evidence="8">Cell division protein DivIB</fullName>
    </recommendedName>
</protein>
<keyword evidence="3 8" id="KW-0132">Cell division</keyword>
<keyword evidence="4 8" id="KW-0812">Transmembrane</keyword>
<organism evidence="10 11">
    <name type="scientific">Ammoniphilus resinae</name>
    <dbReference type="NCBI Taxonomy" id="861532"/>
    <lineage>
        <taxon>Bacteria</taxon>
        <taxon>Bacillati</taxon>
        <taxon>Bacillota</taxon>
        <taxon>Bacilli</taxon>
        <taxon>Bacillales</taxon>
        <taxon>Paenibacillaceae</taxon>
        <taxon>Aneurinibacillus group</taxon>
        <taxon>Ammoniphilus</taxon>
    </lineage>
</organism>
<keyword evidence="2 8" id="KW-1003">Cell membrane</keyword>
<evidence type="ECO:0000256" key="7">
    <source>
        <dbReference type="ARBA" id="ARBA00023306"/>
    </source>
</evidence>
<comment type="subcellular location">
    <subcellularLocation>
        <location evidence="8">Cell membrane</location>
        <topology evidence="8">Single-pass type II membrane protein</topology>
    </subcellularLocation>
    <subcellularLocation>
        <location evidence="1">Membrane</location>
    </subcellularLocation>
    <text evidence="8">Localizes to the division septum.</text>
</comment>
<evidence type="ECO:0000256" key="4">
    <source>
        <dbReference type="ARBA" id="ARBA00022692"/>
    </source>
</evidence>
<keyword evidence="11" id="KW-1185">Reference proteome</keyword>
<comment type="similarity">
    <text evidence="8">Belongs to the FtsQ/DivIB family. DivIB subfamily.</text>
</comment>
<dbReference type="PROSITE" id="PS51779">
    <property type="entry name" value="POTRA"/>
    <property type="match status" value="1"/>
</dbReference>
<dbReference type="Pfam" id="PF08478">
    <property type="entry name" value="POTRA_1"/>
    <property type="match status" value="1"/>
</dbReference>
<evidence type="ECO:0000256" key="5">
    <source>
        <dbReference type="ARBA" id="ARBA00022989"/>
    </source>
</evidence>